<comment type="caution">
    <text evidence="1">The sequence shown here is derived from an EMBL/GenBank/DDBJ whole genome shotgun (WGS) entry which is preliminary data.</text>
</comment>
<evidence type="ECO:0000313" key="1">
    <source>
        <dbReference type="EMBL" id="TVU69985.1"/>
    </source>
</evidence>
<dbReference type="AlphaFoldDB" id="A0A558HLK0"/>
<protein>
    <submittedName>
        <fullName evidence="1">DUF3581 family protein</fullName>
    </submittedName>
</protein>
<proteinExistence type="predicted"/>
<sequence>MFLDQFHRVEDGRVRITAEQASRFAKQMAGDYNPIHDPDARRFCVPGDLLFALLLSKFGLSQCMTIRFCGMVGNDVPLMFEALDVPDENGVSLRVRDEAGKVYLTVERSGETTHDEAVVANFTRQYIAFSGRNFPHFLQPLMLEKGVMFNPARPLVIYDSMGFCFERLDIADLHLDFVASSLEVNGKRGDTLLEFGIHDGTECIGSGSKKLVVSGLRDYCAETMDAFVESFEALKRNAEA</sequence>
<dbReference type="EMBL" id="VNFH01000006">
    <property type="protein sequence ID" value="TVU69985.1"/>
    <property type="molecule type" value="Genomic_DNA"/>
</dbReference>
<gene>
    <name evidence="1" type="ORF">FQP86_09195</name>
</gene>
<dbReference type="Pfam" id="PF12119">
    <property type="entry name" value="DUF3581"/>
    <property type="match status" value="1"/>
</dbReference>
<accession>A0A558HLK0</accession>
<keyword evidence="2" id="KW-1185">Reference proteome</keyword>
<name>A0A558HLK0_9GAMM</name>
<dbReference type="STRING" id="553385.GCA_000591415_02815"/>
<evidence type="ECO:0000313" key="2">
    <source>
        <dbReference type="Proteomes" id="UP000319941"/>
    </source>
</evidence>
<dbReference type="RefSeq" id="WP_024952705.1">
    <property type="nucleotide sequence ID" value="NZ_CAWOWR010000116.1"/>
</dbReference>
<dbReference type="Proteomes" id="UP000319941">
    <property type="component" value="Unassembled WGS sequence"/>
</dbReference>
<reference evidence="1 2" key="1">
    <citation type="submission" date="2019-07" db="EMBL/GenBank/DDBJ databases">
        <title>Diversity of Bacteria from Kongsfjorden, Arctic.</title>
        <authorList>
            <person name="Yu Y."/>
        </authorList>
    </citation>
    <scope>NUCLEOTIDE SEQUENCE [LARGE SCALE GENOMIC DNA]</scope>
    <source>
        <strain evidence="1 2">SM1923</strain>
    </source>
</reference>
<dbReference type="OrthoDB" id="5892138at2"/>
<dbReference type="InterPro" id="IPR021974">
    <property type="entry name" value="DUF3581"/>
</dbReference>
<organism evidence="1 2">
    <name type="scientific">Cobetia crustatorum</name>
    <dbReference type="NCBI Taxonomy" id="553385"/>
    <lineage>
        <taxon>Bacteria</taxon>
        <taxon>Pseudomonadati</taxon>
        <taxon>Pseudomonadota</taxon>
        <taxon>Gammaproteobacteria</taxon>
        <taxon>Oceanospirillales</taxon>
        <taxon>Halomonadaceae</taxon>
        <taxon>Cobetia</taxon>
    </lineage>
</organism>